<evidence type="ECO:0000256" key="8">
    <source>
        <dbReference type="ARBA" id="ARBA00042470"/>
    </source>
</evidence>
<dbReference type="InterPro" id="IPR029510">
    <property type="entry name" value="Ald_DH_CS_GLU"/>
</dbReference>
<evidence type="ECO:0000256" key="2">
    <source>
        <dbReference type="ARBA" id="ARBA00009986"/>
    </source>
</evidence>
<dbReference type="Gene3D" id="3.40.309.10">
    <property type="entry name" value="Aldehyde Dehydrogenase, Chain A, domain 2"/>
    <property type="match status" value="1"/>
</dbReference>
<evidence type="ECO:0000256" key="9">
    <source>
        <dbReference type="ARBA" id="ARBA00042646"/>
    </source>
</evidence>
<evidence type="ECO:0000256" key="6">
    <source>
        <dbReference type="ARBA" id="ARBA00038980"/>
    </source>
</evidence>
<dbReference type="GO" id="GO:0008886">
    <property type="term" value="F:glyceraldehyde-3-phosphate dehydrogenase (NADP+) (non-phosphorylating) activity"/>
    <property type="evidence" value="ECO:0007669"/>
    <property type="project" value="UniProtKB-EC"/>
</dbReference>
<evidence type="ECO:0000256" key="10">
    <source>
        <dbReference type="ARBA" id="ARBA00043052"/>
    </source>
</evidence>
<evidence type="ECO:0000256" key="7">
    <source>
        <dbReference type="ARBA" id="ARBA00040853"/>
    </source>
</evidence>
<evidence type="ECO:0000259" key="14">
    <source>
        <dbReference type="Pfam" id="PF00171"/>
    </source>
</evidence>
<dbReference type="PANTHER" id="PTHR42991:SF1">
    <property type="entry name" value="ALDEHYDE DEHYDROGENASE"/>
    <property type="match status" value="1"/>
</dbReference>
<dbReference type="Gene3D" id="3.40.605.10">
    <property type="entry name" value="Aldehyde Dehydrogenase, Chain A, domain 1"/>
    <property type="match status" value="1"/>
</dbReference>
<comment type="catalytic activity">
    <reaction evidence="11">
        <text>D-glyceraldehyde 3-phosphate + NADP(+) + H2O = (2R)-3-phosphoglycerate + NADPH + 2 H(+)</text>
        <dbReference type="Rhea" id="RHEA:14669"/>
        <dbReference type="ChEBI" id="CHEBI:15377"/>
        <dbReference type="ChEBI" id="CHEBI:15378"/>
        <dbReference type="ChEBI" id="CHEBI:57783"/>
        <dbReference type="ChEBI" id="CHEBI:58272"/>
        <dbReference type="ChEBI" id="CHEBI:58349"/>
        <dbReference type="ChEBI" id="CHEBI:59776"/>
        <dbReference type="EC" id="1.2.1.9"/>
    </reaction>
</comment>
<evidence type="ECO:0000256" key="13">
    <source>
        <dbReference type="RuleBase" id="RU003345"/>
    </source>
</evidence>
<dbReference type="FunFam" id="3.40.309.10:FF:000016">
    <property type="entry name" value="NADP-dependent glyceraldehyde-3-phosphate dehydrogenase"/>
    <property type="match status" value="1"/>
</dbReference>
<dbReference type="Pfam" id="PF00171">
    <property type="entry name" value="Aldedh"/>
    <property type="match status" value="1"/>
</dbReference>
<name>A0A061RIM9_9CHLO</name>
<dbReference type="PANTHER" id="PTHR42991">
    <property type="entry name" value="ALDEHYDE DEHYDROGENASE"/>
    <property type="match status" value="1"/>
</dbReference>
<dbReference type="EMBL" id="GBEZ01013145">
    <property type="protein sequence ID" value="JAC72812.1"/>
    <property type="molecule type" value="Transcribed_RNA"/>
</dbReference>
<sequence length="526" mass="56316">SSKNCLALVIFARLRPLPHIIVINTYSGQMAPEGFYNDCVDSSSGVFKYYDGEWKVSSSGNTVKILNPSTNSAQYNVQACTQAECDAVFASAKKAQKAWAKTPLWKRAEMIHKVAQLMRDNAQPIADCLVKEVAKAAKDSMTEVVRSADLLDYTAEEAVRILSEGRLITSDAFPGADRNKLCLAQKVPLGVVLCIPPFNYPVNLAVSKLGPALMAGNAVVLKPPTQGCVSGIHMVQCFHKAGLPAGLVSMITGRGSEIGDYLTTHNGVDCISFTGGDTGISIAKKAGMVPLQMELGGKDACIVCEDADLDLAASNIIKGGFSYSGQRCTAVKVVLAMEGIADALKEKVLAGMAKLTVGMPEDNCAITPVVSEASANFIEGLVKDAKEKGATLCQEWRREGNLIHPVFVDNVTPDMRLAWEEPFGPIVPMMRIKTVQQGIDHCNANRLGLQGCVFTNDFNRAMTISDAMESGTIQINSAPSRGPDHFPFQGIKDSGIGSQGITNSINLMTKVKSTVMNLPQPTYTMA</sequence>
<dbReference type="GO" id="GO:0008911">
    <property type="term" value="F:lactaldehyde dehydrogenase (NAD+) activity"/>
    <property type="evidence" value="ECO:0007669"/>
    <property type="project" value="TreeGrafter"/>
</dbReference>
<dbReference type="EC" id="1.2.1.9" evidence="6"/>
<dbReference type="PROSITE" id="PS00070">
    <property type="entry name" value="ALDEHYDE_DEHYDR_CYS"/>
    <property type="match status" value="1"/>
</dbReference>
<proteinExistence type="inferred from homology"/>
<accession>A0A061RIM9</accession>
<evidence type="ECO:0000256" key="4">
    <source>
        <dbReference type="ARBA" id="ARBA00022857"/>
    </source>
</evidence>
<evidence type="ECO:0000313" key="15">
    <source>
        <dbReference type="EMBL" id="JAC72812.1"/>
    </source>
</evidence>
<evidence type="ECO:0000256" key="3">
    <source>
        <dbReference type="ARBA" id="ARBA00022490"/>
    </source>
</evidence>
<keyword evidence="5 13" id="KW-0560">Oxidoreductase</keyword>
<feature type="active site" evidence="12">
    <location>
        <position position="294"/>
    </location>
</feature>
<comment type="similarity">
    <text evidence="2 13">Belongs to the aldehyde dehydrogenase family.</text>
</comment>
<dbReference type="PROSITE" id="PS00687">
    <property type="entry name" value="ALDEHYDE_DEHYDR_GLU"/>
    <property type="match status" value="1"/>
</dbReference>
<keyword evidence="3" id="KW-0963">Cytoplasm</keyword>
<dbReference type="GO" id="GO:0005737">
    <property type="term" value="C:cytoplasm"/>
    <property type="evidence" value="ECO:0007669"/>
    <property type="project" value="UniProtKB-SubCell"/>
</dbReference>
<dbReference type="SUPFAM" id="SSF53720">
    <property type="entry name" value="ALDH-like"/>
    <property type="match status" value="1"/>
</dbReference>
<dbReference type="InterPro" id="IPR051020">
    <property type="entry name" value="ALDH-related_metabolic_enz"/>
</dbReference>
<comment type="subcellular location">
    <subcellularLocation>
        <location evidence="1">Cytoplasm</location>
    </subcellularLocation>
</comment>
<evidence type="ECO:0000256" key="12">
    <source>
        <dbReference type="PROSITE-ProRule" id="PRU10007"/>
    </source>
</evidence>
<feature type="non-terminal residue" evidence="15">
    <location>
        <position position="1"/>
    </location>
</feature>
<evidence type="ECO:0000256" key="1">
    <source>
        <dbReference type="ARBA" id="ARBA00004496"/>
    </source>
</evidence>
<protein>
    <recommendedName>
        <fullName evidence="7">NADP-dependent glyceraldehyde-3-phosphate dehydrogenase</fullName>
        <ecNumber evidence="6">1.2.1.9</ecNumber>
    </recommendedName>
    <alternativeName>
        <fullName evidence="8">Glyceraldehyde-3-phosphate dehydrogenase [NADP(+)]</fullName>
    </alternativeName>
    <alternativeName>
        <fullName evidence="9">Non-phosphorylating glyceraldehyde 3-phosphate dehydrogenase</fullName>
    </alternativeName>
    <alternativeName>
        <fullName evidence="10">Triosephosphate dehydrogenase</fullName>
    </alternativeName>
</protein>
<evidence type="ECO:0000256" key="11">
    <source>
        <dbReference type="ARBA" id="ARBA00049186"/>
    </source>
</evidence>
<dbReference type="InterPro" id="IPR015590">
    <property type="entry name" value="Aldehyde_DH_dom"/>
</dbReference>
<dbReference type="InterPro" id="IPR016163">
    <property type="entry name" value="Ald_DH_C"/>
</dbReference>
<evidence type="ECO:0000256" key="5">
    <source>
        <dbReference type="ARBA" id="ARBA00023002"/>
    </source>
</evidence>
<dbReference type="FunFam" id="3.40.605.10:FF:000013">
    <property type="entry name" value="NADP-dependent glyceraldehyde-3-phosphate dehydrogenase"/>
    <property type="match status" value="1"/>
</dbReference>
<dbReference type="CDD" id="cd07082">
    <property type="entry name" value="ALDH_F11_NP-GAPDH"/>
    <property type="match status" value="1"/>
</dbReference>
<organism evidence="15">
    <name type="scientific">Tetraselmis sp. GSL018</name>
    <dbReference type="NCBI Taxonomy" id="582737"/>
    <lineage>
        <taxon>Eukaryota</taxon>
        <taxon>Viridiplantae</taxon>
        <taxon>Chlorophyta</taxon>
        <taxon>core chlorophytes</taxon>
        <taxon>Chlorodendrophyceae</taxon>
        <taxon>Chlorodendrales</taxon>
        <taxon>Chlorodendraceae</taxon>
        <taxon>Tetraselmis</taxon>
    </lineage>
</organism>
<feature type="domain" description="Aldehyde dehydrogenase" evidence="14">
    <location>
        <begin position="57"/>
        <end position="513"/>
    </location>
</feature>
<keyword evidence="4" id="KW-0521">NADP</keyword>
<dbReference type="InterPro" id="IPR016161">
    <property type="entry name" value="Ald_DH/histidinol_DH"/>
</dbReference>
<reference evidence="15" key="1">
    <citation type="submission" date="2014-05" db="EMBL/GenBank/DDBJ databases">
        <title>The transcriptome of the halophilic microalga Tetraselmis sp. GSL018 isolated from the Great Salt Lake, Utah.</title>
        <authorList>
            <person name="Jinkerson R.E."/>
            <person name="D'Adamo S."/>
            <person name="Posewitz M.C."/>
        </authorList>
    </citation>
    <scope>NUCLEOTIDE SEQUENCE</scope>
    <source>
        <strain evidence="15">GSL018</strain>
    </source>
</reference>
<dbReference type="InterPro" id="IPR016160">
    <property type="entry name" value="Ald_DH_CS_CYS"/>
</dbReference>
<dbReference type="AlphaFoldDB" id="A0A061RIM9"/>
<gene>
    <name evidence="15" type="primary">GAPN</name>
    <name evidence="15" type="ORF">TSPGSL018_30418</name>
</gene>
<dbReference type="InterPro" id="IPR016162">
    <property type="entry name" value="Ald_DH_N"/>
</dbReference>